<dbReference type="EMBL" id="PKUQ01000001">
    <property type="protein sequence ID" value="PLW79094.1"/>
    <property type="molecule type" value="Genomic_DNA"/>
</dbReference>
<evidence type="ECO:0000313" key="5">
    <source>
        <dbReference type="Proteomes" id="UP000234881"/>
    </source>
</evidence>
<evidence type="ECO:0000256" key="2">
    <source>
        <dbReference type="SAM" id="Phobius"/>
    </source>
</evidence>
<keyword evidence="2" id="KW-1133">Transmembrane helix</keyword>
<dbReference type="Proteomes" id="UP000234881">
    <property type="component" value="Unassembled WGS sequence"/>
</dbReference>
<dbReference type="PROSITE" id="PS50966">
    <property type="entry name" value="ZF_SWIM"/>
    <property type="match status" value="1"/>
</dbReference>
<name>A0A2N5XX66_9HYPH</name>
<keyword evidence="2" id="KW-0472">Membrane</keyword>
<evidence type="ECO:0000256" key="1">
    <source>
        <dbReference type="PROSITE-ProRule" id="PRU00325"/>
    </source>
</evidence>
<keyword evidence="2" id="KW-0812">Transmembrane</keyword>
<protein>
    <recommendedName>
        <fullName evidence="3">SWIM-type domain-containing protein</fullName>
    </recommendedName>
</protein>
<reference evidence="4 5" key="1">
    <citation type="submission" date="2018-01" db="EMBL/GenBank/DDBJ databases">
        <title>The draft genome sequence of Cohaesibacter sp. H1304.</title>
        <authorList>
            <person name="Wang N.-N."/>
            <person name="Du Z.-J."/>
        </authorList>
    </citation>
    <scope>NUCLEOTIDE SEQUENCE [LARGE SCALE GENOMIC DNA]</scope>
    <source>
        <strain evidence="4 5">H1304</strain>
    </source>
</reference>
<proteinExistence type="predicted"/>
<feature type="transmembrane region" description="Helical" evidence="2">
    <location>
        <begin position="7"/>
        <end position="27"/>
    </location>
</feature>
<dbReference type="AlphaFoldDB" id="A0A2N5XX66"/>
<comment type="caution">
    <text evidence="4">The sequence shown here is derived from an EMBL/GenBank/DDBJ whole genome shotgun (WGS) entry which is preliminary data.</text>
</comment>
<keyword evidence="1" id="KW-0479">Metal-binding</keyword>
<keyword evidence="1" id="KW-0863">Zinc-finger</keyword>
<keyword evidence="1" id="KW-0862">Zinc</keyword>
<gene>
    <name evidence="4" type="ORF">C0081_02355</name>
</gene>
<dbReference type="GO" id="GO:0008270">
    <property type="term" value="F:zinc ion binding"/>
    <property type="evidence" value="ECO:0007669"/>
    <property type="project" value="UniProtKB-KW"/>
</dbReference>
<feature type="domain" description="SWIM-type" evidence="3">
    <location>
        <begin position="199"/>
        <end position="236"/>
    </location>
</feature>
<evidence type="ECO:0000259" key="3">
    <source>
        <dbReference type="PROSITE" id="PS50966"/>
    </source>
</evidence>
<evidence type="ECO:0000313" key="4">
    <source>
        <dbReference type="EMBL" id="PLW79094.1"/>
    </source>
</evidence>
<keyword evidence="5" id="KW-1185">Reference proteome</keyword>
<dbReference type="InterPro" id="IPR007527">
    <property type="entry name" value="Znf_SWIM"/>
</dbReference>
<sequence length="296" mass="32829">MSGCEAACRLALWLGVSVFAGLVVFIFNPSEKVNNARASRVHIVNPEAFCDGWAFFVPLPAFNDALDLSVSTWKVRRQDRNTGRDVIDPKTNKPITDTIELMTQGKRPDWAFSVGDLVHSSRSLACEPWPKNPKGHSLVVEAVDGGELIIKHHDWSSGVVERLRFTQEGFVGVLRNGLGEVKNMDEITFEVEGSKGDSYFVTVEMSEGKFSMRCTCAAGAYGGMCRHRLDLLSGEVGNVLSSNESDLDVVLGAFSKTKFPKHIEEIAKAATEKARWAKRERDLKKQLGREMDKGMY</sequence>
<organism evidence="4 5">
    <name type="scientific">Cohaesibacter celericrescens</name>
    <dbReference type="NCBI Taxonomy" id="2067669"/>
    <lineage>
        <taxon>Bacteria</taxon>
        <taxon>Pseudomonadati</taxon>
        <taxon>Pseudomonadota</taxon>
        <taxon>Alphaproteobacteria</taxon>
        <taxon>Hyphomicrobiales</taxon>
        <taxon>Cohaesibacteraceae</taxon>
    </lineage>
</organism>
<accession>A0A2N5XX66</accession>